<evidence type="ECO:0000256" key="3">
    <source>
        <dbReference type="ARBA" id="ARBA00022741"/>
    </source>
</evidence>
<evidence type="ECO:0000256" key="2">
    <source>
        <dbReference type="ARBA" id="ARBA00022598"/>
    </source>
</evidence>
<dbReference type="Gene3D" id="3.40.1190.10">
    <property type="entry name" value="Mur-like, catalytic domain"/>
    <property type="match status" value="1"/>
</dbReference>
<proteinExistence type="inferred from homology"/>
<dbReference type="PANTHER" id="PTHR11136:SF0">
    <property type="entry name" value="DIHYDROFOLATE SYNTHETASE-RELATED"/>
    <property type="match status" value="1"/>
</dbReference>
<dbReference type="AlphaFoldDB" id="A0A3B0MFX8"/>
<dbReference type="EMBL" id="UIVT01000001">
    <property type="protein sequence ID" value="SVP88602.1"/>
    <property type="molecule type" value="Genomic_DNA"/>
</dbReference>
<dbReference type="VEuPathDB" id="PiroplasmaDB:TA20775"/>
<organism evidence="6">
    <name type="scientific">Theileria annulata</name>
    <dbReference type="NCBI Taxonomy" id="5874"/>
    <lineage>
        <taxon>Eukaryota</taxon>
        <taxon>Sar</taxon>
        <taxon>Alveolata</taxon>
        <taxon>Apicomplexa</taxon>
        <taxon>Aconoidasida</taxon>
        <taxon>Piroplasmida</taxon>
        <taxon>Theileriidae</taxon>
        <taxon>Theileria</taxon>
    </lineage>
</organism>
<sequence>MVDEEDSEFKRCINRILSKSTKQDNFLKCINLLGIKTDQFNIIHVSGTNGKSSVAFKVSKCLISLGLKVGLFTSPHIFEYTERVRVQCVQIPKRDFVRITDYIFSVVGDMPIHFFSTILLISLVYFTEKKVEWVVLESGIGGLLDPTNFAPNTKAVVISSIGYDHMEILGKTLDEIALQKAGTIKRGSVVVLGPNCHKDEIFENKAREVGAKVIKNNKKDFESFDEENTETSRLVVEEALGLGVANISALSSRLKMRMKILSKQECEVVKNHVFSKYPSLVPKSNEYGIPKAVVLDIAHNNTAINRLCSDLFKVYGGNAVFCVAISLNRTLSIFNPLVSFLNKDSRRSIEILYLDVDHSYCRTLKDVDSDLDKVDLHPDAKKILKSGLDKTRLICSTESSGINYSNEVSGI</sequence>
<reference evidence="6" key="1">
    <citation type="submission" date="2018-07" db="EMBL/GenBank/DDBJ databases">
        <authorList>
            <person name="Quirk P.G."/>
            <person name="Krulwich T.A."/>
        </authorList>
    </citation>
    <scope>NUCLEOTIDE SEQUENCE</scope>
    <source>
        <strain evidence="6">Anand</strain>
    </source>
</reference>
<keyword evidence="3" id="KW-0547">Nucleotide-binding</keyword>
<dbReference type="EMBL" id="UIVS01000001">
    <property type="protein sequence ID" value="SVP89758.1"/>
    <property type="molecule type" value="Genomic_DNA"/>
</dbReference>
<comment type="similarity">
    <text evidence="1">Belongs to the folylpolyglutamate synthase family.</text>
</comment>
<name>A0A3B0MFX8_THEAN</name>
<dbReference type="GO" id="GO:0005524">
    <property type="term" value="F:ATP binding"/>
    <property type="evidence" value="ECO:0007669"/>
    <property type="project" value="UniProtKB-KW"/>
</dbReference>
<dbReference type="GO" id="GO:0005829">
    <property type="term" value="C:cytosol"/>
    <property type="evidence" value="ECO:0007669"/>
    <property type="project" value="TreeGrafter"/>
</dbReference>
<keyword evidence="4" id="KW-0067">ATP-binding</keyword>
<dbReference type="SUPFAM" id="SSF53623">
    <property type="entry name" value="MurD-like peptide ligases, catalytic domain"/>
    <property type="match status" value="1"/>
</dbReference>
<evidence type="ECO:0000256" key="1">
    <source>
        <dbReference type="ARBA" id="ARBA00008276"/>
    </source>
</evidence>
<dbReference type="Pfam" id="PF08245">
    <property type="entry name" value="Mur_ligase_M"/>
    <property type="match status" value="1"/>
</dbReference>
<gene>
    <name evidence="6" type="ORF">TAT_000046100</name>
    <name evidence="7" type="ORF">TAV_000045700</name>
</gene>
<protein>
    <submittedName>
        <fullName evidence="6">Dihydrofolate synthase/folylpolyglutamate synthase, putative</fullName>
    </submittedName>
</protein>
<evidence type="ECO:0000313" key="7">
    <source>
        <dbReference type="EMBL" id="SVP89758.1"/>
    </source>
</evidence>
<dbReference type="InterPro" id="IPR036565">
    <property type="entry name" value="Mur-like_cat_sf"/>
</dbReference>
<evidence type="ECO:0000259" key="5">
    <source>
        <dbReference type="Pfam" id="PF08245"/>
    </source>
</evidence>
<evidence type="ECO:0000256" key="4">
    <source>
        <dbReference type="ARBA" id="ARBA00022840"/>
    </source>
</evidence>
<dbReference type="GO" id="GO:0008841">
    <property type="term" value="F:dihydrofolate synthase activity"/>
    <property type="evidence" value="ECO:0007669"/>
    <property type="project" value="TreeGrafter"/>
</dbReference>
<feature type="domain" description="Mur ligase central" evidence="5">
    <location>
        <begin position="45"/>
        <end position="228"/>
    </location>
</feature>
<dbReference type="GO" id="GO:0004326">
    <property type="term" value="F:tetrahydrofolylpolyglutamate synthase activity"/>
    <property type="evidence" value="ECO:0007669"/>
    <property type="project" value="InterPro"/>
</dbReference>
<dbReference type="InterPro" id="IPR013221">
    <property type="entry name" value="Mur_ligase_cen"/>
</dbReference>
<accession>A0A3B0MFX8</accession>
<dbReference type="PANTHER" id="PTHR11136">
    <property type="entry name" value="FOLYLPOLYGLUTAMATE SYNTHASE-RELATED"/>
    <property type="match status" value="1"/>
</dbReference>
<dbReference type="InterPro" id="IPR001645">
    <property type="entry name" value="Folylpolyglutamate_synth"/>
</dbReference>
<dbReference type="GO" id="GO:0005739">
    <property type="term" value="C:mitochondrion"/>
    <property type="evidence" value="ECO:0007669"/>
    <property type="project" value="TreeGrafter"/>
</dbReference>
<dbReference type="NCBIfam" id="TIGR01499">
    <property type="entry name" value="folC"/>
    <property type="match status" value="1"/>
</dbReference>
<keyword evidence="2" id="KW-0436">Ligase</keyword>
<evidence type="ECO:0000313" key="6">
    <source>
        <dbReference type="EMBL" id="SVP88602.1"/>
    </source>
</evidence>